<comment type="caution">
    <text evidence="1">The sequence shown here is derived from an EMBL/GenBank/DDBJ whole genome shotgun (WGS) entry which is preliminary data.</text>
</comment>
<sequence>MKPAIPFEVGAILTDSRYDHYSVECFDRRGRQIGDEFQTMQEAQRYANCMTRNPDIVSIALFGWPRRDGSDDYPQPTELELWYRLAELDRINQEVIDEARELETEPWLIEYQEEIDNMPPFPFPQIDPGASHITRKWEPTERQDLFCDSSGFGEPSELALTIDQLKDELQIGRAYAIIEQGPFQLYLREYRLRKRAAR</sequence>
<protein>
    <submittedName>
        <fullName evidence="1">Uncharacterized protein</fullName>
    </submittedName>
</protein>
<gene>
    <name evidence="1" type="ORF">AMJ82_12290</name>
</gene>
<organism evidence="1 2">
    <name type="scientific">candidate division TA06 bacterium SM23_40</name>
    <dbReference type="NCBI Taxonomy" id="1703774"/>
    <lineage>
        <taxon>Bacteria</taxon>
        <taxon>Bacteria division TA06</taxon>
    </lineage>
</organism>
<dbReference type="AlphaFoldDB" id="A0A0S8FYH6"/>
<dbReference type="Proteomes" id="UP000051717">
    <property type="component" value="Unassembled WGS sequence"/>
</dbReference>
<evidence type="ECO:0000313" key="2">
    <source>
        <dbReference type="Proteomes" id="UP000051717"/>
    </source>
</evidence>
<accession>A0A0S8FYH6</accession>
<reference evidence="1 2" key="1">
    <citation type="journal article" date="2015" name="Microbiome">
        <title>Genomic resolution of linkages in carbon, nitrogen, and sulfur cycling among widespread estuary sediment bacteria.</title>
        <authorList>
            <person name="Baker B.J."/>
            <person name="Lazar C.S."/>
            <person name="Teske A.P."/>
            <person name="Dick G.J."/>
        </authorList>
    </citation>
    <scope>NUCLEOTIDE SEQUENCE [LARGE SCALE GENOMIC DNA]</scope>
    <source>
        <strain evidence="1">SM23_40</strain>
    </source>
</reference>
<evidence type="ECO:0000313" key="1">
    <source>
        <dbReference type="EMBL" id="KPK65702.1"/>
    </source>
</evidence>
<name>A0A0S8FYH6_UNCT6</name>
<dbReference type="EMBL" id="LJUI01000182">
    <property type="protein sequence ID" value="KPK65702.1"/>
    <property type="molecule type" value="Genomic_DNA"/>
</dbReference>
<proteinExistence type="predicted"/>